<name>A0A8H4SU07_9HYPO</name>
<feature type="transmembrane region" description="Helical" evidence="5">
    <location>
        <begin position="200"/>
        <end position="219"/>
    </location>
</feature>
<dbReference type="GO" id="GO:0022857">
    <property type="term" value="F:transmembrane transporter activity"/>
    <property type="evidence" value="ECO:0007669"/>
    <property type="project" value="TreeGrafter"/>
</dbReference>
<dbReference type="AlphaFoldDB" id="A0A8H4SU07"/>
<dbReference type="Proteomes" id="UP000604273">
    <property type="component" value="Unassembled WGS sequence"/>
</dbReference>
<accession>A0A8H4SU07</accession>
<protein>
    <submittedName>
        <fullName evidence="6">Uncharacterized protein</fullName>
    </submittedName>
</protein>
<keyword evidence="7" id="KW-1185">Reference proteome</keyword>
<keyword evidence="3 5" id="KW-1133">Transmembrane helix</keyword>
<keyword evidence="2 5" id="KW-0812">Transmembrane</keyword>
<organism evidence="6 7">
    <name type="scientific">Fusarium gaditjirri</name>
    <dbReference type="NCBI Taxonomy" id="282569"/>
    <lineage>
        <taxon>Eukaryota</taxon>
        <taxon>Fungi</taxon>
        <taxon>Dikarya</taxon>
        <taxon>Ascomycota</taxon>
        <taxon>Pezizomycotina</taxon>
        <taxon>Sordariomycetes</taxon>
        <taxon>Hypocreomycetidae</taxon>
        <taxon>Hypocreales</taxon>
        <taxon>Nectriaceae</taxon>
        <taxon>Fusarium</taxon>
        <taxon>Fusarium nisikadoi species complex</taxon>
    </lineage>
</organism>
<feature type="transmembrane region" description="Helical" evidence="5">
    <location>
        <begin position="84"/>
        <end position="103"/>
    </location>
</feature>
<dbReference type="Gene3D" id="1.20.1250.20">
    <property type="entry name" value="MFS general substrate transporter like domains"/>
    <property type="match status" value="1"/>
</dbReference>
<dbReference type="GO" id="GO:0005886">
    <property type="term" value="C:plasma membrane"/>
    <property type="evidence" value="ECO:0007669"/>
    <property type="project" value="TreeGrafter"/>
</dbReference>
<comment type="caution">
    <text evidence="6">The sequence shown here is derived from an EMBL/GenBank/DDBJ whole genome shotgun (WGS) entry which is preliminary data.</text>
</comment>
<dbReference type="EMBL" id="JABFAI010000365">
    <property type="protein sequence ID" value="KAF4945524.1"/>
    <property type="molecule type" value="Genomic_DNA"/>
</dbReference>
<reference evidence="6" key="2">
    <citation type="submission" date="2020-05" db="EMBL/GenBank/DDBJ databases">
        <authorList>
            <person name="Kim H.-S."/>
            <person name="Proctor R.H."/>
            <person name="Brown D.W."/>
        </authorList>
    </citation>
    <scope>NUCLEOTIDE SEQUENCE</scope>
    <source>
        <strain evidence="6">NRRL 45417</strain>
    </source>
</reference>
<sequence>MCIKRKGDASVNTKIREFDWIGTIIFVRSLKSFLIPLSWAPAAVIVGVLIAKTGTYRPFIWTGWALVTIGMGLMLLLDNHTETFRWVLIYLTGGVGLGILYSAQAFAAQASASNCDLPFAASFYAFFRSLSQGIGVSVGGVTFQNEFRKQVEKSPESGSKANEWAKDASALVQILEKSPYRTQSMKDTIIDAYINGLRTVWLVLTLLACIALLVSLVCVKAKSLDRKFETEHTLDQAFPKDKKGQRVPEVNVDRIWDLFRYVSPVVLEHCFLNNAE</sequence>
<dbReference type="SUPFAM" id="SSF103473">
    <property type="entry name" value="MFS general substrate transporter"/>
    <property type="match status" value="1"/>
</dbReference>
<dbReference type="PANTHER" id="PTHR23501:SF59">
    <property type="entry name" value="MAJOR FACILITATOR SUPERFAMILY (MFS) PROFILE DOMAIN-CONTAINING PROTEIN-RELATED"/>
    <property type="match status" value="1"/>
</dbReference>
<proteinExistence type="predicted"/>
<evidence type="ECO:0000256" key="5">
    <source>
        <dbReference type="SAM" id="Phobius"/>
    </source>
</evidence>
<gene>
    <name evidence="6" type="ORF">FGADI_11887</name>
</gene>
<evidence type="ECO:0000256" key="1">
    <source>
        <dbReference type="ARBA" id="ARBA00004141"/>
    </source>
</evidence>
<dbReference type="OrthoDB" id="2351791at2759"/>
<evidence type="ECO:0000256" key="4">
    <source>
        <dbReference type="ARBA" id="ARBA00023136"/>
    </source>
</evidence>
<dbReference type="PANTHER" id="PTHR23501">
    <property type="entry name" value="MAJOR FACILITATOR SUPERFAMILY"/>
    <property type="match status" value="1"/>
</dbReference>
<comment type="subcellular location">
    <subcellularLocation>
        <location evidence="1">Membrane</location>
        <topology evidence="1">Multi-pass membrane protein</topology>
    </subcellularLocation>
</comment>
<evidence type="ECO:0000256" key="2">
    <source>
        <dbReference type="ARBA" id="ARBA00022692"/>
    </source>
</evidence>
<evidence type="ECO:0000313" key="7">
    <source>
        <dbReference type="Proteomes" id="UP000604273"/>
    </source>
</evidence>
<keyword evidence="4 5" id="KW-0472">Membrane</keyword>
<evidence type="ECO:0000256" key="3">
    <source>
        <dbReference type="ARBA" id="ARBA00022989"/>
    </source>
</evidence>
<evidence type="ECO:0000313" key="6">
    <source>
        <dbReference type="EMBL" id="KAF4945524.1"/>
    </source>
</evidence>
<feature type="transmembrane region" description="Helical" evidence="5">
    <location>
        <begin position="33"/>
        <end position="53"/>
    </location>
</feature>
<reference evidence="6" key="1">
    <citation type="journal article" date="2020" name="BMC Genomics">
        <title>Correction to: Identification and distribution of gene clusters required for synthesis of sphingolipid metabolism inhibitors in diverse species of the filamentous fungus Fusarium.</title>
        <authorList>
            <person name="Kim H.S."/>
            <person name="Lohmar J.M."/>
            <person name="Busman M."/>
            <person name="Brown D.W."/>
            <person name="Naumann T.A."/>
            <person name="Divon H.H."/>
            <person name="Lysoe E."/>
            <person name="Uhlig S."/>
            <person name="Proctor R.H."/>
        </authorList>
    </citation>
    <scope>NUCLEOTIDE SEQUENCE</scope>
    <source>
        <strain evidence="6">NRRL 45417</strain>
    </source>
</reference>
<dbReference type="InterPro" id="IPR036259">
    <property type="entry name" value="MFS_trans_sf"/>
</dbReference>
<feature type="transmembrane region" description="Helical" evidence="5">
    <location>
        <begin position="59"/>
        <end position="77"/>
    </location>
</feature>